<dbReference type="Proteomes" id="UP000736328">
    <property type="component" value="Unassembled WGS sequence"/>
</dbReference>
<dbReference type="PROSITE" id="PS50005">
    <property type="entry name" value="TPR"/>
    <property type="match status" value="1"/>
</dbReference>
<sequence>MKKYLVLVAVIILAVVSCGPVFVAIRRTEKPRLDIPAIKRVAVVDFVDPYNRNLGPGVGNVLVSKLAEQGYYEMVEREKIQSVMSEHKFNLTGAVDPGTVKQLGGLLGVDAIITGEILAYKVETSKRMEKVERKEGTGRYEEVERKNIFTGKKYKVKEEIMKTVLVDEERTTKSGTVSINYRLIDIASGKVAASKSQSASYNKWFKDNVPGDDQILSGLLTAVTDSFVGDISPHYVNVTKRLLKSKADPSQIGAKYAKAGDWQRAVEIWERSAASLPGDPGLWHNIGVAYEALGSYDKALESYKKASDLDPANEMYIQDQAGVRNAYRRGLAQ</sequence>
<name>A0A933IB48_UNCT6</name>
<gene>
    <name evidence="2" type="ORF">HY768_07245</name>
</gene>
<organism evidence="2 3">
    <name type="scientific">candidate division TA06 bacterium</name>
    <dbReference type="NCBI Taxonomy" id="2250710"/>
    <lineage>
        <taxon>Bacteria</taxon>
        <taxon>Bacteria division TA06</taxon>
    </lineage>
</organism>
<dbReference type="Gene3D" id="1.25.40.10">
    <property type="entry name" value="Tetratricopeptide repeat domain"/>
    <property type="match status" value="1"/>
</dbReference>
<comment type="caution">
    <text evidence="2">The sequence shown here is derived from an EMBL/GenBank/DDBJ whole genome shotgun (WGS) entry which is preliminary data.</text>
</comment>
<dbReference type="InterPro" id="IPR019734">
    <property type="entry name" value="TPR_rpt"/>
</dbReference>
<dbReference type="Pfam" id="PF00515">
    <property type="entry name" value="TPR_1"/>
    <property type="match status" value="1"/>
</dbReference>
<dbReference type="InterPro" id="IPR011990">
    <property type="entry name" value="TPR-like_helical_dom_sf"/>
</dbReference>
<evidence type="ECO:0000313" key="3">
    <source>
        <dbReference type="Proteomes" id="UP000736328"/>
    </source>
</evidence>
<evidence type="ECO:0000313" key="2">
    <source>
        <dbReference type="EMBL" id="MBI4727004.1"/>
    </source>
</evidence>
<dbReference type="SMART" id="SM00028">
    <property type="entry name" value="TPR"/>
    <property type="match status" value="1"/>
</dbReference>
<feature type="repeat" description="TPR" evidence="1">
    <location>
        <begin position="280"/>
        <end position="313"/>
    </location>
</feature>
<protein>
    <submittedName>
        <fullName evidence="2">Tetratricopeptide repeat protein</fullName>
    </submittedName>
</protein>
<dbReference type="InterPro" id="IPR005534">
    <property type="entry name" value="Curli_assmbl/transp-comp_CsgG"/>
</dbReference>
<dbReference type="GO" id="GO:0030288">
    <property type="term" value="C:outer membrane-bounded periplasmic space"/>
    <property type="evidence" value="ECO:0007669"/>
    <property type="project" value="InterPro"/>
</dbReference>
<accession>A0A933IB48</accession>
<evidence type="ECO:0000256" key="1">
    <source>
        <dbReference type="PROSITE-ProRule" id="PRU00339"/>
    </source>
</evidence>
<dbReference type="SUPFAM" id="SSF48452">
    <property type="entry name" value="TPR-like"/>
    <property type="match status" value="1"/>
</dbReference>
<keyword evidence="1" id="KW-0802">TPR repeat</keyword>
<dbReference type="EMBL" id="JACQXR010000094">
    <property type="protein sequence ID" value="MBI4727004.1"/>
    <property type="molecule type" value="Genomic_DNA"/>
</dbReference>
<proteinExistence type="predicted"/>
<dbReference type="PROSITE" id="PS50293">
    <property type="entry name" value="TPR_REGION"/>
    <property type="match status" value="1"/>
</dbReference>
<dbReference type="PROSITE" id="PS51257">
    <property type="entry name" value="PROKAR_LIPOPROTEIN"/>
    <property type="match status" value="1"/>
</dbReference>
<dbReference type="AlphaFoldDB" id="A0A933IB48"/>
<dbReference type="Gene3D" id="3.40.50.10610">
    <property type="entry name" value="ABC-type transport auxiliary lipoprotein component"/>
    <property type="match status" value="1"/>
</dbReference>
<reference evidence="2" key="1">
    <citation type="submission" date="2020-07" db="EMBL/GenBank/DDBJ databases">
        <title>Huge and variable diversity of episymbiotic CPR bacteria and DPANN archaea in groundwater ecosystems.</title>
        <authorList>
            <person name="He C.Y."/>
            <person name="Keren R."/>
            <person name="Whittaker M."/>
            <person name="Farag I.F."/>
            <person name="Doudna J."/>
            <person name="Cate J.H.D."/>
            <person name="Banfield J.F."/>
        </authorList>
    </citation>
    <scope>NUCLEOTIDE SEQUENCE</scope>
    <source>
        <strain evidence="2">NC_groundwater_1520_Pr4_B-0.1um_53_5</strain>
    </source>
</reference>
<dbReference type="Pfam" id="PF03783">
    <property type="entry name" value="CsgG"/>
    <property type="match status" value="1"/>
</dbReference>